<keyword evidence="4" id="KW-1185">Reference proteome</keyword>
<reference evidence="3 4" key="1">
    <citation type="journal article" date="2010" name="Science">
        <title>Genomic analysis of organismal complexity in the multicellular green alga Volvox carteri.</title>
        <authorList>
            <person name="Prochnik S.E."/>
            <person name="Umen J."/>
            <person name="Nedelcu A.M."/>
            <person name="Hallmann A."/>
            <person name="Miller S.M."/>
            <person name="Nishii I."/>
            <person name="Ferris P."/>
            <person name="Kuo A."/>
            <person name="Mitros T."/>
            <person name="Fritz-Laylin L.K."/>
            <person name="Hellsten U."/>
            <person name="Chapman J."/>
            <person name="Simakov O."/>
            <person name="Rensing S.A."/>
            <person name="Terry A."/>
            <person name="Pangilinan J."/>
            <person name="Kapitonov V."/>
            <person name="Jurka J."/>
            <person name="Salamov A."/>
            <person name="Shapiro H."/>
            <person name="Schmutz J."/>
            <person name="Grimwood J."/>
            <person name="Lindquist E."/>
            <person name="Lucas S."/>
            <person name="Grigoriev I.V."/>
            <person name="Schmitt R."/>
            <person name="Kirk D."/>
            <person name="Rokhsar D.S."/>
        </authorList>
    </citation>
    <scope>NUCLEOTIDE SEQUENCE [LARGE SCALE GENOMIC DNA]</scope>
    <source>
        <strain evidence="4">f. Nagariensis / Eve</strain>
    </source>
</reference>
<evidence type="ECO:0000313" key="4">
    <source>
        <dbReference type="Proteomes" id="UP000001058"/>
    </source>
</evidence>
<feature type="region of interest" description="Disordered" evidence="1">
    <location>
        <begin position="1"/>
        <end position="31"/>
    </location>
</feature>
<organism evidence="4">
    <name type="scientific">Volvox carteri f. nagariensis</name>
    <dbReference type="NCBI Taxonomy" id="3068"/>
    <lineage>
        <taxon>Eukaryota</taxon>
        <taxon>Viridiplantae</taxon>
        <taxon>Chlorophyta</taxon>
        <taxon>core chlorophytes</taxon>
        <taxon>Chlorophyceae</taxon>
        <taxon>CS clade</taxon>
        <taxon>Chlamydomonadales</taxon>
        <taxon>Volvocaceae</taxon>
        <taxon>Volvox</taxon>
    </lineage>
</organism>
<protein>
    <recommendedName>
        <fullName evidence="2">Pherophorin domain-containing protein</fullName>
    </recommendedName>
</protein>
<name>D8UE58_VOLCA</name>
<gene>
    <name evidence="3" type="ORF">VOLCADRAFT_97987</name>
</gene>
<feature type="region of interest" description="Disordered" evidence="1">
    <location>
        <begin position="304"/>
        <end position="374"/>
    </location>
</feature>
<proteinExistence type="predicted"/>
<evidence type="ECO:0000256" key="1">
    <source>
        <dbReference type="SAM" id="MobiDB-lite"/>
    </source>
</evidence>
<feature type="compositionally biased region" description="Pro residues" evidence="1">
    <location>
        <begin position="314"/>
        <end position="327"/>
    </location>
</feature>
<dbReference type="Pfam" id="PF12499">
    <property type="entry name" value="DUF3707"/>
    <property type="match status" value="1"/>
</dbReference>
<sequence>MVTCRSTNGGRGGRNANSHGLPPPQQQKPIHRRNCHSPLLLSFPLRLLLVLLLFGSSAQIAAADSIPPPPPMAPLATCGPNTVLYRNGVPVSAIRAPVTSADSGQEISPAFLLQVVDVPVTSVTVGYHHTGTPTIVVQWQHTEPGTFYYGMLSEADFNAVYNGTSGCREPSDLAPLENGRLVDSTYTAYLPIFEAVSPSYSSLVQPCGAPVTFYWFTRFFNDANTSTSWAAADWVLANDPTNPICPDSPTAWGYTKLAISYCPCPAQPPPPSPPPPPPMPPLPSCGDFTYVTYNGVPVTGYPAPVRSSVTGQSPSPPPPAAKPPKAPRSPSSPKAPKPPKAPVPPKAPKPPKVPKVPKAPNLSPPPPPVGNNNQLVQSFPFFTSCNARDVSVTPYRMSVPSGPWNTTASSATYCFRVAATATVNSASPCAGMTINRMEMIIESGCVDEEPKPVRTATINGVSVVPLLSSKTWKGETYGVMTLRRLADIFPTTPSGGLYICLELARTSRCSTPAGMCYGNSCVFALSNDDFTCCPVSEVLV</sequence>
<evidence type="ECO:0000259" key="2">
    <source>
        <dbReference type="Pfam" id="PF12499"/>
    </source>
</evidence>
<dbReference type="PANTHER" id="PTHR45691:SF6">
    <property type="entry name" value="PROTEIN DIAPHANOUS"/>
    <property type="match status" value="1"/>
</dbReference>
<dbReference type="GO" id="GO:0005884">
    <property type="term" value="C:actin filament"/>
    <property type="evidence" value="ECO:0007669"/>
    <property type="project" value="TreeGrafter"/>
</dbReference>
<evidence type="ECO:0000313" key="3">
    <source>
        <dbReference type="EMBL" id="EFJ42070.1"/>
    </source>
</evidence>
<feature type="compositionally biased region" description="Pro residues" evidence="1">
    <location>
        <begin position="333"/>
        <end position="354"/>
    </location>
</feature>
<dbReference type="KEGG" id="vcn:VOLCADRAFT_97987"/>
<dbReference type="InterPro" id="IPR051412">
    <property type="entry name" value="Formin_Homology_Diaphanous_sf"/>
</dbReference>
<dbReference type="AlphaFoldDB" id="D8UE58"/>
<dbReference type="InterPro" id="IPR024616">
    <property type="entry name" value="Pherophorin"/>
</dbReference>
<dbReference type="GO" id="GO:0030041">
    <property type="term" value="P:actin filament polymerization"/>
    <property type="evidence" value="ECO:0007669"/>
    <property type="project" value="TreeGrafter"/>
</dbReference>
<dbReference type="OrthoDB" id="556154at2759"/>
<dbReference type="EMBL" id="GL378387">
    <property type="protein sequence ID" value="EFJ42070.1"/>
    <property type="molecule type" value="Genomic_DNA"/>
</dbReference>
<dbReference type="Proteomes" id="UP000001058">
    <property type="component" value="Unassembled WGS sequence"/>
</dbReference>
<dbReference type="PANTHER" id="PTHR45691">
    <property type="entry name" value="PROTEIN DIAPHANOUS"/>
    <property type="match status" value="1"/>
</dbReference>
<feature type="domain" description="Pherophorin" evidence="2">
    <location>
        <begin position="379"/>
        <end position="534"/>
    </location>
</feature>
<dbReference type="GeneID" id="9622676"/>
<dbReference type="InParanoid" id="D8UE58"/>
<accession>D8UE58</accession>
<dbReference type="RefSeq" id="XP_002956945.1">
    <property type="nucleotide sequence ID" value="XM_002956899.1"/>
</dbReference>